<evidence type="ECO:0000256" key="2">
    <source>
        <dbReference type="ARBA" id="ARBA00023315"/>
    </source>
</evidence>
<proteinExistence type="inferred from homology"/>
<dbReference type="InterPro" id="IPR051531">
    <property type="entry name" value="N-acetyltransferase"/>
</dbReference>
<feature type="domain" description="N-acetyltransferase" evidence="4">
    <location>
        <begin position="11"/>
        <end position="175"/>
    </location>
</feature>
<dbReference type="InterPro" id="IPR000182">
    <property type="entry name" value="GNAT_dom"/>
</dbReference>
<dbReference type="PANTHER" id="PTHR43792:SF8">
    <property type="entry name" value="[RIBOSOMAL PROTEIN US5]-ALANINE N-ACETYLTRANSFERASE"/>
    <property type="match status" value="1"/>
</dbReference>
<reference evidence="5 6" key="1">
    <citation type="submission" date="2020-05" db="EMBL/GenBank/DDBJ databases">
        <title>Complete genome sequence of Gemmatimonas greenlandica TET16.</title>
        <authorList>
            <person name="Zeng Y."/>
        </authorList>
    </citation>
    <scope>NUCLEOTIDE SEQUENCE [LARGE SCALE GENOMIC DNA]</scope>
    <source>
        <strain evidence="5 6">TET16</strain>
    </source>
</reference>
<keyword evidence="1 5" id="KW-0808">Transferase</keyword>
<keyword evidence="2" id="KW-0012">Acyltransferase</keyword>
<evidence type="ECO:0000256" key="3">
    <source>
        <dbReference type="ARBA" id="ARBA00038502"/>
    </source>
</evidence>
<dbReference type="SUPFAM" id="SSF55729">
    <property type="entry name" value="Acyl-CoA N-acyltransferases (Nat)"/>
    <property type="match status" value="1"/>
</dbReference>
<dbReference type="Pfam" id="PF13302">
    <property type="entry name" value="Acetyltransf_3"/>
    <property type="match status" value="1"/>
</dbReference>
<evidence type="ECO:0000313" key="6">
    <source>
        <dbReference type="Proteomes" id="UP000500938"/>
    </source>
</evidence>
<dbReference type="PROSITE" id="PS51186">
    <property type="entry name" value="GNAT"/>
    <property type="match status" value="1"/>
</dbReference>
<dbReference type="PANTHER" id="PTHR43792">
    <property type="entry name" value="GNAT FAMILY, PUTATIVE (AFU_ORTHOLOGUE AFUA_3G00765)-RELATED-RELATED"/>
    <property type="match status" value="1"/>
</dbReference>
<dbReference type="GO" id="GO:0016747">
    <property type="term" value="F:acyltransferase activity, transferring groups other than amino-acyl groups"/>
    <property type="evidence" value="ECO:0007669"/>
    <property type="project" value="InterPro"/>
</dbReference>
<evidence type="ECO:0000256" key="1">
    <source>
        <dbReference type="ARBA" id="ARBA00022679"/>
    </source>
</evidence>
<sequence length="194" mass="21560">MDQPTLYTARLILRPFTRADATAVQRLAGDEAVAEMTLNVPHPYGDGMAETWIASHRGAWDAGTAVTFAITTMDHELRGTISLQLTAPHRRGEMGYWIGRPYWGQGIATEAVHGVLDFAFGPLALNRVQASHLPRNPASGRVMQKAGMQREGLHREQYLKGGRFEDVVQYAVLRRDWESTSAGHTSTDHPHHVH</sequence>
<name>A0A6M4IXQ6_9BACT</name>
<protein>
    <submittedName>
        <fullName evidence="5">GNAT family N-acetyltransferase</fullName>
    </submittedName>
</protein>
<dbReference type="Proteomes" id="UP000500938">
    <property type="component" value="Chromosome"/>
</dbReference>
<dbReference type="KEGG" id="ggr:HKW67_20235"/>
<dbReference type="AlphaFoldDB" id="A0A6M4IXQ6"/>
<dbReference type="Gene3D" id="3.40.630.30">
    <property type="match status" value="1"/>
</dbReference>
<organism evidence="5 6">
    <name type="scientific">Gemmatimonas groenlandica</name>
    <dbReference type="NCBI Taxonomy" id="2732249"/>
    <lineage>
        <taxon>Bacteria</taxon>
        <taxon>Pseudomonadati</taxon>
        <taxon>Gemmatimonadota</taxon>
        <taxon>Gemmatimonadia</taxon>
        <taxon>Gemmatimonadales</taxon>
        <taxon>Gemmatimonadaceae</taxon>
        <taxon>Gemmatimonas</taxon>
    </lineage>
</organism>
<dbReference type="InterPro" id="IPR016181">
    <property type="entry name" value="Acyl_CoA_acyltransferase"/>
</dbReference>
<dbReference type="RefSeq" id="WP_171227117.1">
    <property type="nucleotide sequence ID" value="NZ_CP053085.1"/>
</dbReference>
<evidence type="ECO:0000313" key="5">
    <source>
        <dbReference type="EMBL" id="QJR37682.1"/>
    </source>
</evidence>
<comment type="similarity">
    <text evidence="3">Belongs to the acetyltransferase family. RimJ subfamily.</text>
</comment>
<keyword evidence="6" id="KW-1185">Reference proteome</keyword>
<evidence type="ECO:0000259" key="4">
    <source>
        <dbReference type="PROSITE" id="PS51186"/>
    </source>
</evidence>
<dbReference type="EMBL" id="CP053085">
    <property type="protein sequence ID" value="QJR37682.1"/>
    <property type="molecule type" value="Genomic_DNA"/>
</dbReference>
<accession>A0A6M4IXQ6</accession>
<gene>
    <name evidence="5" type="ORF">HKW67_20235</name>
</gene>